<proteinExistence type="predicted"/>
<organism evidence="1 2">
    <name type="scientific">Myripristis murdjan</name>
    <name type="common">pinecone soldierfish</name>
    <dbReference type="NCBI Taxonomy" id="586833"/>
    <lineage>
        <taxon>Eukaryota</taxon>
        <taxon>Metazoa</taxon>
        <taxon>Chordata</taxon>
        <taxon>Craniata</taxon>
        <taxon>Vertebrata</taxon>
        <taxon>Euteleostomi</taxon>
        <taxon>Actinopterygii</taxon>
        <taxon>Neopterygii</taxon>
        <taxon>Teleostei</taxon>
        <taxon>Neoteleostei</taxon>
        <taxon>Acanthomorphata</taxon>
        <taxon>Holocentriformes</taxon>
        <taxon>Holocentridae</taxon>
        <taxon>Myripristis</taxon>
    </lineage>
</organism>
<reference evidence="1" key="2">
    <citation type="submission" date="2025-08" db="UniProtKB">
        <authorList>
            <consortium name="Ensembl"/>
        </authorList>
    </citation>
    <scope>IDENTIFICATION</scope>
</reference>
<evidence type="ECO:0000313" key="2">
    <source>
        <dbReference type="Proteomes" id="UP000472263"/>
    </source>
</evidence>
<dbReference type="Ensembl" id="ENSMMDT00005001434.1">
    <property type="protein sequence ID" value="ENSMMDP00005001407.1"/>
    <property type="gene ID" value="ENSMMDG00005000796.1"/>
</dbReference>
<evidence type="ECO:0000313" key="1">
    <source>
        <dbReference type="Ensembl" id="ENSMMDP00005001407.1"/>
    </source>
</evidence>
<reference evidence="1" key="3">
    <citation type="submission" date="2025-09" db="UniProtKB">
        <authorList>
            <consortium name="Ensembl"/>
        </authorList>
    </citation>
    <scope>IDENTIFICATION</scope>
</reference>
<sequence>GTMKFQPGVTVLENHSPLLTLKSSSGTACFRAHNDVAGCFNTSTSSLSLCHGMTAKVGKIELQALCYVALAAGIGWTECSKEDKVQENGG</sequence>
<dbReference type="Proteomes" id="UP000472263">
    <property type="component" value="Chromosome 1"/>
</dbReference>
<name>A0A667WJ06_9TELE</name>
<dbReference type="InParanoid" id="A0A667WJ06"/>
<keyword evidence="2" id="KW-1185">Reference proteome</keyword>
<protein>
    <submittedName>
        <fullName evidence="1">Uncharacterized protein</fullName>
    </submittedName>
</protein>
<reference evidence="1" key="1">
    <citation type="submission" date="2019-06" db="EMBL/GenBank/DDBJ databases">
        <authorList>
            <consortium name="Wellcome Sanger Institute Data Sharing"/>
        </authorList>
    </citation>
    <scope>NUCLEOTIDE SEQUENCE [LARGE SCALE GENOMIC DNA]</scope>
</reference>
<dbReference type="AlphaFoldDB" id="A0A667WJ06"/>
<accession>A0A667WJ06</accession>